<evidence type="ECO:0000313" key="3">
    <source>
        <dbReference type="Proteomes" id="UP001146351"/>
    </source>
</evidence>
<accession>A0A9W9LW43</accession>
<dbReference type="Proteomes" id="UP001146351">
    <property type="component" value="Unassembled WGS sequence"/>
</dbReference>
<comment type="caution">
    <text evidence="2">The sequence shown here is derived from an EMBL/GenBank/DDBJ whole genome shotgun (WGS) entry which is preliminary data.</text>
</comment>
<gene>
    <name evidence="2" type="ORF">N7492_002182</name>
</gene>
<feature type="region of interest" description="Disordered" evidence="1">
    <location>
        <begin position="38"/>
        <end position="61"/>
    </location>
</feature>
<dbReference type="InterPro" id="IPR011009">
    <property type="entry name" value="Kinase-like_dom_sf"/>
</dbReference>
<dbReference type="OrthoDB" id="4062651at2759"/>
<dbReference type="SUPFAM" id="SSF56112">
    <property type="entry name" value="Protein kinase-like (PK-like)"/>
    <property type="match status" value="1"/>
</dbReference>
<dbReference type="AlphaFoldDB" id="A0A9W9LW43"/>
<evidence type="ECO:0000313" key="2">
    <source>
        <dbReference type="EMBL" id="KAJ5178972.1"/>
    </source>
</evidence>
<proteinExistence type="predicted"/>
<name>A0A9W9LW43_9EURO</name>
<reference evidence="2" key="1">
    <citation type="submission" date="2022-11" db="EMBL/GenBank/DDBJ databases">
        <authorList>
            <person name="Petersen C."/>
        </authorList>
    </citation>
    <scope>NUCLEOTIDE SEQUENCE</scope>
    <source>
        <strain evidence="2">IBT 21917</strain>
    </source>
</reference>
<evidence type="ECO:0000256" key="1">
    <source>
        <dbReference type="SAM" id="MobiDB-lite"/>
    </source>
</evidence>
<keyword evidence="3" id="KW-1185">Reference proteome</keyword>
<reference evidence="2" key="2">
    <citation type="journal article" date="2023" name="IMA Fungus">
        <title>Comparative genomic study of the Penicillium genus elucidates a diverse pangenome and 15 lateral gene transfer events.</title>
        <authorList>
            <person name="Petersen C."/>
            <person name="Sorensen T."/>
            <person name="Nielsen M.R."/>
            <person name="Sondergaard T.E."/>
            <person name="Sorensen J.L."/>
            <person name="Fitzpatrick D.A."/>
            <person name="Frisvad J.C."/>
            <person name="Nielsen K.L."/>
        </authorList>
    </citation>
    <scope>NUCLEOTIDE SEQUENCE</scope>
    <source>
        <strain evidence="2">IBT 21917</strain>
    </source>
</reference>
<organism evidence="2 3">
    <name type="scientific">Penicillium capsulatum</name>
    <dbReference type="NCBI Taxonomy" id="69766"/>
    <lineage>
        <taxon>Eukaryota</taxon>
        <taxon>Fungi</taxon>
        <taxon>Dikarya</taxon>
        <taxon>Ascomycota</taxon>
        <taxon>Pezizomycotina</taxon>
        <taxon>Eurotiomycetes</taxon>
        <taxon>Eurotiomycetidae</taxon>
        <taxon>Eurotiales</taxon>
        <taxon>Aspergillaceae</taxon>
        <taxon>Penicillium</taxon>
    </lineage>
</organism>
<dbReference type="EMBL" id="JAPQKO010000002">
    <property type="protein sequence ID" value="KAJ5178972.1"/>
    <property type="molecule type" value="Genomic_DNA"/>
</dbReference>
<evidence type="ECO:0008006" key="4">
    <source>
        <dbReference type="Google" id="ProtNLM"/>
    </source>
</evidence>
<sequence>MPRQDKHCTEVDFGGYKELLNKPSREAPLQLAQLDVSTELESASNSKRKASPRNDHVRKVLGGGPKGFGLTQVCESTSRRLIVREESPWDTYRRKLRCDLAGEVIIAARCYRPSQIVAIREYTNEDVTKMRRLYEILDHDNVLTARECFLNEGCMYALVNDLPLTLEQLVGCRSLYPTEAELASIAWQVLALNTFFNYPELIAV</sequence>
<protein>
    <recommendedName>
        <fullName evidence="4">Protein kinase domain-containing protein</fullName>
    </recommendedName>
</protein>